<organism evidence="3 4">
    <name type="scientific">Flavobacterium ardleyense</name>
    <dbReference type="NCBI Taxonomy" id="2038737"/>
    <lineage>
        <taxon>Bacteria</taxon>
        <taxon>Pseudomonadati</taxon>
        <taxon>Bacteroidota</taxon>
        <taxon>Flavobacteriia</taxon>
        <taxon>Flavobacteriales</taxon>
        <taxon>Flavobacteriaceae</taxon>
        <taxon>Flavobacterium</taxon>
    </lineage>
</organism>
<feature type="chain" id="PRO_5046991729" description="DUF11 domain-containing protein" evidence="1">
    <location>
        <begin position="30"/>
        <end position="847"/>
    </location>
</feature>
<feature type="non-terminal residue" evidence="3">
    <location>
        <position position="847"/>
    </location>
</feature>
<dbReference type="InterPro" id="IPR047589">
    <property type="entry name" value="DUF11_rpt"/>
</dbReference>
<evidence type="ECO:0000313" key="3">
    <source>
        <dbReference type="EMBL" id="MFD2910192.1"/>
    </source>
</evidence>
<evidence type="ECO:0000259" key="2">
    <source>
        <dbReference type="Pfam" id="PF01345"/>
    </source>
</evidence>
<dbReference type="InterPro" id="IPR013783">
    <property type="entry name" value="Ig-like_fold"/>
</dbReference>
<protein>
    <recommendedName>
        <fullName evidence="2">DUF11 domain-containing protein</fullName>
    </recommendedName>
</protein>
<dbReference type="InterPro" id="IPR001434">
    <property type="entry name" value="OmcB-like_DUF11"/>
</dbReference>
<keyword evidence="1" id="KW-0732">Signal</keyword>
<dbReference type="Gene3D" id="2.60.40.10">
    <property type="entry name" value="Immunoglobulins"/>
    <property type="match status" value="1"/>
</dbReference>
<proteinExistence type="predicted"/>
<accession>A0ABW5ZBN2</accession>
<name>A0ABW5ZBN2_9FLAO</name>
<dbReference type="Proteomes" id="UP001597549">
    <property type="component" value="Unassembled WGS sequence"/>
</dbReference>
<dbReference type="InterPro" id="IPR009091">
    <property type="entry name" value="RCC1/BLIP-II"/>
</dbReference>
<dbReference type="Gene3D" id="2.130.10.30">
    <property type="entry name" value="Regulator of chromosome condensation 1/beta-lactamase-inhibitor protein II"/>
    <property type="match status" value="1"/>
</dbReference>
<evidence type="ECO:0000256" key="1">
    <source>
        <dbReference type="SAM" id="SignalP"/>
    </source>
</evidence>
<dbReference type="EMBL" id="JBHUOL010000025">
    <property type="protein sequence ID" value="MFD2910192.1"/>
    <property type="molecule type" value="Genomic_DNA"/>
</dbReference>
<keyword evidence="4" id="KW-1185">Reference proteome</keyword>
<gene>
    <name evidence="3" type="ORF">ACFSX9_15790</name>
</gene>
<dbReference type="Pfam" id="PF01345">
    <property type="entry name" value="DUF11"/>
    <property type="match status" value="1"/>
</dbReference>
<dbReference type="RefSeq" id="WP_379809444.1">
    <property type="nucleotide sequence ID" value="NZ_JBHUOL010000025.1"/>
</dbReference>
<dbReference type="NCBIfam" id="TIGR01451">
    <property type="entry name" value="B_ant_repeat"/>
    <property type="match status" value="1"/>
</dbReference>
<comment type="caution">
    <text evidence="3">The sequence shown here is derived from an EMBL/GenBank/DDBJ whole genome shotgun (WGS) entry which is preliminary data.</text>
</comment>
<evidence type="ECO:0000313" key="4">
    <source>
        <dbReference type="Proteomes" id="UP001597549"/>
    </source>
</evidence>
<dbReference type="SUPFAM" id="SSF50985">
    <property type="entry name" value="RCC1/BLIP-II"/>
    <property type="match status" value="1"/>
</dbReference>
<sequence>MNYTYITNKLNWKLVQLCTVLLISLFSTKINGQCAIPAVGCPTTNLANYGANSNTNAATIEYDNFGSSFHSTVARNGNGDFEVWGESMSNTGTNVLSPSILNATNYPALGVAIPLKIGVGSKSVSTAQGILLATDGLYAWGNRGNVLATTLTTSTTFQKVTINGKADGLPIGVTPSDVKMMFVTHQTIAITTCSGDVWVISLDANVRGNGAAGTSLEWYQVTEDAGGNAVLNNIVATRGSAGALMALRTDGSVYVWGNSVYLGNNSPVIAVQSRAIQMTLPAGITPKMIGSGNNKANKRSFYVLATNGNLYALGSNNFRQLGDWTVTERLSWVQPRYTSAAGPVMNNVIWISPQEHDTEHNAVNIINNNKTLYSFGENNNGMLSTGGASVDPFIPTGLAMADAILAVETGGHTTMVIKQCEKNFGYVGHRIAGSMGDGTNTTSTITSFTFVTAAITICGAGDPEISVAIAPSGPTSGYCIGSSANLSTTPPGGAISIASGPASVVGDVVTFTGLGTVIIAYDLVDACGVTQSAITTLTTEFCPSDLQVVKASSTTTPIVGDNVTFTITATNNGAYDAYGVKVEDFLPTGYTIVGSPVLSTGTWSAPNWTIGNLANLANATMTITATVLATGSYANTATISGNSPDPVTSNNTSTVTPVPCAPIPMVSAVNQPTCDVATGSFTISNYDAIYTYTVTPSIGVTIVGSSVTAPEGSYFVTATFGSCSVNSAIVVINAQPATPAAPTVGTITQASCTTVTGSVELTGLPSGTWTINPGAITGNAVTTTISGLALGTTFNYTVTNSSGCTSVASANIVITNLICANDDDTSATPVNGLDGNTNLVNAYTNDT</sequence>
<reference evidence="4" key="1">
    <citation type="journal article" date="2019" name="Int. J. Syst. Evol. Microbiol.">
        <title>The Global Catalogue of Microorganisms (GCM) 10K type strain sequencing project: providing services to taxonomists for standard genome sequencing and annotation.</title>
        <authorList>
            <consortium name="The Broad Institute Genomics Platform"/>
            <consortium name="The Broad Institute Genome Sequencing Center for Infectious Disease"/>
            <person name="Wu L."/>
            <person name="Ma J."/>
        </authorList>
    </citation>
    <scope>NUCLEOTIDE SEQUENCE [LARGE SCALE GENOMIC DNA]</scope>
    <source>
        <strain evidence="4">KCTC 52644</strain>
    </source>
</reference>
<feature type="signal peptide" evidence="1">
    <location>
        <begin position="1"/>
        <end position="29"/>
    </location>
</feature>
<feature type="domain" description="DUF11" evidence="2">
    <location>
        <begin position="545"/>
        <end position="656"/>
    </location>
</feature>